<feature type="region of interest" description="Disordered" evidence="1">
    <location>
        <begin position="1"/>
        <end position="20"/>
    </location>
</feature>
<dbReference type="PANTHER" id="PTHR31793">
    <property type="entry name" value="4-HYDROXYBENZOYL-COA THIOESTERASE FAMILY MEMBER"/>
    <property type="match status" value="1"/>
</dbReference>
<organism evidence="2 3">
    <name type="scientific">Rothia dentocariosa</name>
    <dbReference type="NCBI Taxonomy" id="2047"/>
    <lineage>
        <taxon>Bacteria</taxon>
        <taxon>Bacillati</taxon>
        <taxon>Actinomycetota</taxon>
        <taxon>Actinomycetes</taxon>
        <taxon>Micrococcales</taxon>
        <taxon>Micrococcaceae</taxon>
        <taxon>Rothia</taxon>
    </lineage>
</organism>
<dbReference type="Gene3D" id="3.10.129.10">
    <property type="entry name" value="Hotdog Thioesterase"/>
    <property type="match status" value="1"/>
</dbReference>
<dbReference type="AlphaFoldDB" id="A0A3S4YU03"/>
<gene>
    <name evidence="2" type="ORF">NCTC10918_02386</name>
</gene>
<dbReference type="Proteomes" id="UP000270988">
    <property type="component" value="Chromosome"/>
</dbReference>
<proteinExistence type="predicted"/>
<dbReference type="InterPro" id="IPR029069">
    <property type="entry name" value="HotDog_dom_sf"/>
</dbReference>
<dbReference type="PANTHER" id="PTHR31793:SF24">
    <property type="entry name" value="LONG-CHAIN ACYL-COA THIOESTERASE FADM"/>
    <property type="match status" value="1"/>
</dbReference>
<sequence>MNAHQSTANPATSMTGESGLTVQVPPRWGDMDAYGHVNNVAILSLLEEARIAVFGPPPSSGQKPQNLPAPPIPLFETMPDGVQALIAEHGVRYLGQLPYTGEPLEVNVRIEKVSAASVRVGYSIYSPVDHAECVRAFTVLAFWDAPADRLSRLTPSSGSFWRSICRSTLTASR</sequence>
<name>A0A3S4YU03_9MICC</name>
<dbReference type="InterPro" id="IPR050563">
    <property type="entry name" value="4-hydroxybenzoyl-CoA_TE"/>
</dbReference>
<evidence type="ECO:0000313" key="3">
    <source>
        <dbReference type="Proteomes" id="UP000270988"/>
    </source>
</evidence>
<dbReference type="STRING" id="762948.HMPREF0733_11227"/>
<dbReference type="SUPFAM" id="SSF54637">
    <property type="entry name" value="Thioesterase/thiol ester dehydrase-isomerase"/>
    <property type="match status" value="1"/>
</dbReference>
<evidence type="ECO:0000313" key="2">
    <source>
        <dbReference type="EMBL" id="VEJ31088.1"/>
    </source>
</evidence>
<dbReference type="GO" id="GO:0047617">
    <property type="term" value="F:fatty acyl-CoA hydrolase activity"/>
    <property type="evidence" value="ECO:0007669"/>
    <property type="project" value="TreeGrafter"/>
</dbReference>
<dbReference type="EMBL" id="LR134521">
    <property type="protein sequence ID" value="VEJ31088.1"/>
    <property type="molecule type" value="Genomic_DNA"/>
</dbReference>
<evidence type="ECO:0008006" key="4">
    <source>
        <dbReference type="Google" id="ProtNLM"/>
    </source>
</evidence>
<evidence type="ECO:0000256" key="1">
    <source>
        <dbReference type="SAM" id="MobiDB-lite"/>
    </source>
</evidence>
<reference evidence="2 3" key="1">
    <citation type="submission" date="2018-12" db="EMBL/GenBank/DDBJ databases">
        <authorList>
            <consortium name="Pathogen Informatics"/>
        </authorList>
    </citation>
    <scope>NUCLEOTIDE SEQUENCE [LARGE SCALE GENOMIC DNA]</scope>
    <source>
        <strain evidence="2 3">NCTC10918</strain>
    </source>
</reference>
<protein>
    <recommendedName>
        <fullName evidence="4">Thioesterase</fullName>
    </recommendedName>
</protein>
<accession>A0A3S4YU03</accession>
<dbReference type="Pfam" id="PF13279">
    <property type="entry name" value="4HBT_2"/>
    <property type="match status" value="1"/>
</dbReference>
<dbReference type="CDD" id="cd00586">
    <property type="entry name" value="4HBT"/>
    <property type="match status" value="1"/>
</dbReference>